<organism evidence="1 2">
    <name type="scientific">Monoraphidium neglectum</name>
    <dbReference type="NCBI Taxonomy" id="145388"/>
    <lineage>
        <taxon>Eukaryota</taxon>
        <taxon>Viridiplantae</taxon>
        <taxon>Chlorophyta</taxon>
        <taxon>core chlorophytes</taxon>
        <taxon>Chlorophyceae</taxon>
        <taxon>CS clade</taxon>
        <taxon>Sphaeropleales</taxon>
        <taxon>Selenastraceae</taxon>
        <taxon>Monoraphidium</taxon>
    </lineage>
</organism>
<dbReference type="AlphaFoldDB" id="A0A0D2MGX3"/>
<accession>A0A0D2MGX3</accession>
<keyword evidence="2" id="KW-1185">Reference proteome</keyword>
<evidence type="ECO:0000313" key="1">
    <source>
        <dbReference type="EMBL" id="KIZ02325.1"/>
    </source>
</evidence>
<gene>
    <name evidence="1" type="ORF">MNEG_5635</name>
</gene>
<reference evidence="1 2" key="1">
    <citation type="journal article" date="2013" name="BMC Genomics">
        <title>Reconstruction of the lipid metabolism for the microalga Monoraphidium neglectum from its genome sequence reveals characteristics suitable for biofuel production.</title>
        <authorList>
            <person name="Bogen C."/>
            <person name="Al-Dilaimi A."/>
            <person name="Albersmeier A."/>
            <person name="Wichmann J."/>
            <person name="Grundmann M."/>
            <person name="Rupp O."/>
            <person name="Lauersen K.J."/>
            <person name="Blifernez-Klassen O."/>
            <person name="Kalinowski J."/>
            <person name="Goesmann A."/>
            <person name="Mussgnug J.H."/>
            <person name="Kruse O."/>
        </authorList>
    </citation>
    <scope>NUCLEOTIDE SEQUENCE [LARGE SCALE GENOMIC DNA]</scope>
    <source>
        <strain evidence="1 2">SAG 48.87</strain>
    </source>
</reference>
<name>A0A0D2MGX3_9CHLO</name>
<sequence length="193" mass="21460">MTDDGTLDGMVRHAVFNDGYSWLKQHVAERFLLFCKLAYAAGALPPAWDWRAFLAVAGPLIAEPMSKQDARERWGGENIFAGALGGRSLRWTADTIFGFNYMLAQHENLVEKEARPEFRPLFEQIFNRLPQLLAAARSAADGADASMFDDVGGVEAWARLLEEMEDPAEALGLIQVCVWRGGVGWRNICIARS</sequence>
<dbReference type="GeneID" id="25738512"/>
<protein>
    <submittedName>
        <fullName evidence="1">Uncharacterized protein</fullName>
    </submittedName>
</protein>
<dbReference type="OrthoDB" id="432970at2759"/>
<dbReference type="EMBL" id="KK101074">
    <property type="protein sequence ID" value="KIZ02325.1"/>
    <property type="molecule type" value="Genomic_DNA"/>
</dbReference>
<dbReference type="Proteomes" id="UP000054498">
    <property type="component" value="Unassembled WGS sequence"/>
</dbReference>
<dbReference type="KEGG" id="mng:MNEG_5635"/>
<proteinExistence type="predicted"/>
<evidence type="ECO:0000313" key="2">
    <source>
        <dbReference type="Proteomes" id="UP000054498"/>
    </source>
</evidence>
<dbReference type="RefSeq" id="XP_013901344.1">
    <property type="nucleotide sequence ID" value="XM_014045890.1"/>
</dbReference>